<keyword evidence="1" id="KW-0433">Leucine-rich repeat</keyword>
<dbReference type="Pfam" id="PF13855">
    <property type="entry name" value="LRR_8"/>
    <property type="match status" value="2"/>
</dbReference>
<evidence type="ECO:0000256" key="3">
    <source>
        <dbReference type="ARBA" id="ARBA00022737"/>
    </source>
</evidence>
<evidence type="ECO:0000256" key="1">
    <source>
        <dbReference type="ARBA" id="ARBA00022614"/>
    </source>
</evidence>
<reference evidence="8" key="1">
    <citation type="journal article" date="2013" name="Genetics">
        <title>The draft genome and transcriptome of Panagrellus redivivus are shaped by the harsh demands of a free-living lifestyle.</title>
        <authorList>
            <person name="Srinivasan J."/>
            <person name="Dillman A.R."/>
            <person name="Macchietto M.G."/>
            <person name="Heikkinen L."/>
            <person name="Lakso M."/>
            <person name="Fracchia K.M."/>
            <person name="Antoshechkin I."/>
            <person name="Mortazavi A."/>
            <person name="Wong G."/>
            <person name="Sternberg P.W."/>
        </authorList>
    </citation>
    <scope>NUCLEOTIDE SEQUENCE [LARGE SCALE GENOMIC DNA]</scope>
    <source>
        <strain evidence="8">MT8872</strain>
    </source>
</reference>
<organism evidence="8 9">
    <name type="scientific">Panagrellus redivivus</name>
    <name type="common">Microworm</name>
    <dbReference type="NCBI Taxonomy" id="6233"/>
    <lineage>
        <taxon>Eukaryota</taxon>
        <taxon>Metazoa</taxon>
        <taxon>Ecdysozoa</taxon>
        <taxon>Nematoda</taxon>
        <taxon>Chromadorea</taxon>
        <taxon>Rhabditida</taxon>
        <taxon>Tylenchina</taxon>
        <taxon>Panagrolaimomorpha</taxon>
        <taxon>Panagrolaimoidea</taxon>
        <taxon>Panagrolaimidae</taxon>
        <taxon>Panagrellus</taxon>
    </lineage>
</organism>
<feature type="transmembrane region" description="Helical" evidence="5">
    <location>
        <begin position="471"/>
        <end position="491"/>
    </location>
</feature>
<dbReference type="Pfam" id="PF00560">
    <property type="entry name" value="LRR_1"/>
    <property type="match status" value="1"/>
</dbReference>
<keyword evidence="8" id="KW-1185">Reference proteome</keyword>
<proteinExistence type="predicted"/>
<evidence type="ECO:0000313" key="9">
    <source>
        <dbReference type="WBParaSite" id="Pan_g7467.t1"/>
    </source>
</evidence>
<dbReference type="SMART" id="SM00369">
    <property type="entry name" value="LRR_TYP"/>
    <property type="match status" value="8"/>
</dbReference>
<feature type="signal peptide" evidence="6">
    <location>
        <begin position="1"/>
        <end position="22"/>
    </location>
</feature>
<dbReference type="WBParaSite" id="Pan_g7467.t1">
    <property type="protein sequence ID" value="Pan_g7467.t1"/>
    <property type="gene ID" value="Pan_g7467"/>
</dbReference>
<dbReference type="PANTHER" id="PTHR24366">
    <property type="entry name" value="IG(IMMUNOGLOBULIN) AND LRR(LEUCINE RICH REPEAT) DOMAINS"/>
    <property type="match status" value="1"/>
</dbReference>
<feature type="chain" id="PRO_5028956258" evidence="6">
    <location>
        <begin position="23"/>
        <end position="538"/>
    </location>
</feature>
<feature type="region of interest" description="Disordered" evidence="4">
    <location>
        <begin position="43"/>
        <end position="85"/>
    </location>
</feature>
<dbReference type="InterPro" id="IPR032675">
    <property type="entry name" value="LRR_dom_sf"/>
</dbReference>
<feature type="domain" description="LRRCT" evidence="7">
    <location>
        <begin position="415"/>
        <end position="461"/>
    </location>
</feature>
<accession>A0A7E4W7C1</accession>
<evidence type="ECO:0000256" key="6">
    <source>
        <dbReference type="SAM" id="SignalP"/>
    </source>
</evidence>
<dbReference type="AlphaFoldDB" id="A0A7E4W7C1"/>
<evidence type="ECO:0000313" key="8">
    <source>
        <dbReference type="Proteomes" id="UP000492821"/>
    </source>
</evidence>
<feature type="compositionally biased region" description="Basic residues" evidence="4">
    <location>
        <begin position="46"/>
        <end position="56"/>
    </location>
</feature>
<keyword evidence="5" id="KW-0812">Transmembrane</keyword>
<protein>
    <submittedName>
        <fullName evidence="9">LRRCT domain-containing protein</fullName>
    </submittedName>
</protein>
<name>A0A7E4W7C1_PANRE</name>
<dbReference type="PROSITE" id="PS51450">
    <property type="entry name" value="LRR"/>
    <property type="match status" value="1"/>
</dbReference>
<evidence type="ECO:0000256" key="4">
    <source>
        <dbReference type="SAM" id="MobiDB-lite"/>
    </source>
</evidence>
<evidence type="ECO:0000259" key="7">
    <source>
        <dbReference type="SMART" id="SM00082"/>
    </source>
</evidence>
<keyword evidence="2 6" id="KW-0732">Signal</keyword>
<dbReference type="InterPro" id="IPR001611">
    <property type="entry name" value="Leu-rich_rpt"/>
</dbReference>
<dbReference type="Proteomes" id="UP000492821">
    <property type="component" value="Unassembled WGS sequence"/>
</dbReference>
<dbReference type="InterPro" id="IPR003591">
    <property type="entry name" value="Leu-rich_rpt_typical-subtyp"/>
</dbReference>
<dbReference type="PANTHER" id="PTHR24366:SF161">
    <property type="entry name" value="TIR DOMAIN-CONTAINING PROTEIN"/>
    <property type="match status" value="1"/>
</dbReference>
<evidence type="ECO:0000256" key="5">
    <source>
        <dbReference type="SAM" id="Phobius"/>
    </source>
</evidence>
<dbReference type="Gene3D" id="3.80.10.10">
    <property type="entry name" value="Ribonuclease Inhibitor"/>
    <property type="match status" value="2"/>
</dbReference>
<sequence length="538" mass="60264">MNHLKLGLLLLSLFCLAVLTASAPTSAEIEHKSSRSRIRGAVISLKAKKKSKKHPAKKDDDDEEEDEEEDSNEDDGDDDDGDDDDRILAACDDDGICSCSVDTLNCDKQTDPDGKNQDLINTLNVEVKNRKFKVVTANFRGNQISEITGKILPGQEDNVEVLDLTDNLISSIDDAAFEGLEKLHKLKLNHNLIKDVNNKVFSRNLDNLHELRLANNLITRIKPGAFKFLQNLKKLVLDGNKGIEFTAKSFDGLDNLEELSLDYCDINQLDDDVFKHLNKLKKLSLIGNPLVSIPKAINAIPQLNALDLSNTSLPELNAKSISSDHELQELYINNMHYLYAIHEESLSGLPKLVKLDASNSTHLYEIHPNAFGDKTEGAEKDVALRELYLSYCNFSKLPSDLLDWTKVESLEINGNPLACDCTMDWLINDQSLHLFKNSPICAKPEELKGQTFAQVINKVCDSTIIGSSNRVVTSFLMLMIIMALIVGFLVYTRRLKMTNLAYQPEMPQMGYSNLSAQQHREDELQLQDDFEHSPPQVV</sequence>
<reference evidence="9" key="2">
    <citation type="submission" date="2020-10" db="UniProtKB">
        <authorList>
            <consortium name="WormBaseParasite"/>
        </authorList>
    </citation>
    <scope>IDENTIFICATION</scope>
</reference>
<dbReference type="SUPFAM" id="SSF52058">
    <property type="entry name" value="L domain-like"/>
    <property type="match status" value="1"/>
</dbReference>
<keyword evidence="5" id="KW-0472">Membrane</keyword>
<dbReference type="SMART" id="SM00082">
    <property type="entry name" value="LRRCT"/>
    <property type="match status" value="1"/>
</dbReference>
<evidence type="ECO:0000256" key="2">
    <source>
        <dbReference type="ARBA" id="ARBA00022729"/>
    </source>
</evidence>
<feature type="compositionally biased region" description="Acidic residues" evidence="4">
    <location>
        <begin position="60"/>
        <end position="85"/>
    </location>
</feature>
<dbReference type="InterPro" id="IPR000483">
    <property type="entry name" value="Cys-rich_flank_reg_C"/>
</dbReference>
<keyword evidence="5" id="KW-1133">Transmembrane helix</keyword>
<keyword evidence="3" id="KW-0677">Repeat</keyword>